<protein>
    <recommendedName>
        <fullName evidence="3">TonB family C-terminal domain-containing protein</fullName>
    </recommendedName>
</protein>
<evidence type="ECO:0008006" key="3">
    <source>
        <dbReference type="Google" id="ProtNLM"/>
    </source>
</evidence>
<proteinExistence type="predicted"/>
<sequence>PTRRSARPTLPPKSSLESIQSHAVKLCPRRLGRQEVPTGLLKRGERIRTTALIEVSAEGLPTRCTVTQSPGPAAIGDHACRLYMARARFKPARDEQRRATPGSYEAVASWEAFETATDAATSKAAGPRAGPDVPMWVTTDDLPRGVLTRDESVISDVTLKISATGKVSECLVLKPGKYPELDVRTCQLILARGNYRPALDASGQAVESETWHRVRWQQP</sequence>
<dbReference type="AlphaFoldDB" id="A0A239G2F4"/>
<accession>A0A239G2F4</accession>
<reference evidence="2" key="1">
    <citation type="submission" date="2017-06" db="EMBL/GenBank/DDBJ databases">
        <authorList>
            <person name="Varghese N."/>
            <person name="Submissions S."/>
        </authorList>
    </citation>
    <scope>NUCLEOTIDE SEQUENCE [LARGE SCALE GENOMIC DNA]</scope>
    <source>
        <strain evidence="2">LNB2</strain>
    </source>
</reference>
<dbReference type="EMBL" id="FZOS01000011">
    <property type="protein sequence ID" value="SNS63351.1"/>
    <property type="molecule type" value="Genomic_DNA"/>
</dbReference>
<organism evidence="1 2">
    <name type="scientific">Edaphosphingomonas laterariae</name>
    <dbReference type="NCBI Taxonomy" id="861865"/>
    <lineage>
        <taxon>Bacteria</taxon>
        <taxon>Pseudomonadati</taxon>
        <taxon>Pseudomonadota</taxon>
        <taxon>Alphaproteobacteria</taxon>
        <taxon>Sphingomonadales</taxon>
        <taxon>Rhizorhabdaceae</taxon>
        <taxon>Edaphosphingomonas</taxon>
    </lineage>
</organism>
<feature type="non-terminal residue" evidence="1">
    <location>
        <position position="1"/>
    </location>
</feature>
<evidence type="ECO:0000313" key="2">
    <source>
        <dbReference type="Proteomes" id="UP000198281"/>
    </source>
</evidence>
<keyword evidence="2" id="KW-1185">Reference proteome</keyword>
<evidence type="ECO:0000313" key="1">
    <source>
        <dbReference type="EMBL" id="SNS63351.1"/>
    </source>
</evidence>
<name>A0A239G2F4_9SPHN</name>
<gene>
    <name evidence="1" type="ORF">SAMN06295912_1111</name>
</gene>
<dbReference type="Proteomes" id="UP000198281">
    <property type="component" value="Unassembled WGS sequence"/>
</dbReference>